<dbReference type="GO" id="GO:0009435">
    <property type="term" value="P:NAD+ biosynthetic process"/>
    <property type="evidence" value="ECO:0007669"/>
    <property type="project" value="UniProtKB-UniRule"/>
</dbReference>
<evidence type="ECO:0000313" key="14">
    <source>
        <dbReference type="Proteomes" id="UP000823638"/>
    </source>
</evidence>
<evidence type="ECO:0000256" key="6">
    <source>
        <dbReference type="ARBA" id="ARBA00022695"/>
    </source>
</evidence>
<evidence type="ECO:0000256" key="11">
    <source>
        <dbReference type="HAMAP-Rule" id="MF_00244"/>
    </source>
</evidence>
<dbReference type="GO" id="GO:0005524">
    <property type="term" value="F:ATP binding"/>
    <property type="evidence" value="ECO:0007669"/>
    <property type="project" value="UniProtKB-KW"/>
</dbReference>
<comment type="catalytic activity">
    <reaction evidence="10 11">
        <text>nicotinate beta-D-ribonucleotide + ATP + H(+) = deamido-NAD(+) + diphosphate</text>
        <dbReference type="Rhea" id="RHEA:22860"/>
        <dbReference type="ChEBI" id="CHEBI:15378"/>
        <dbReference type="ChEBI" id="CHEBI:30616"/>
        <dbReference type="ChEBI" id="CHEBI:33019"/>
        <dbReference type="ChEBI" id="CHEBI:57502"/>
        <dbReference type="ChEBI" id="CHEBI:58437"/>
        <dbReference type="EC" id="2.7.7.18"/>
    </reaction>
</comment>
<keyword evidence="9 11" id="KW-0520">NAD</keyword>
<dbReference type="NCBIfam" id="TIGR00482">
    <property type="entry name" value="nicotinate (nicotinamide) nucleotide adenylyltransferase"/>
    <property type="match status" value="1"/>
</dbReference>
<dbReference type="PANTHER" id="PTHR39321:SF3">
    <property type="entry name" value="PHOSPHOPANTETHEINE ADENYLYLTRANSFERASE"/>
    <property type="match status" value="1"/>
</dbReference>
<dbReference type="CDD" id="cd02165">
    <property type="entry name" value="NMNAT"/>
    <property type="match status" value="1"/>
</dbReference>
<dbReference type="Proteomes" id="UP000823638">
    <property type="component" value="Unassembled WGS sequence"/>
</dbReference>
<comment type="similarity">
    <text evidence="3 11">Belongs to the NadD family.</text>
</comment>
<evidence type="ECO:0000256" key="2">
    <source>
        <dbReference type="ARBA" id="ARBA00005019"/>
    </source>
</evidence>
<keyword evidence="4 11" id="KW-0662">Pyridine nucleotide biosynthesis</keyword>
<dbReference type="InterPro" id="IPR004821">
    <property type="entry name" value="Cyt_trans-like"/>
</dbReference>
<evidence type="ECO:0000256" key="9">
    <source>
        <dbReference type="ARBA" id="ARBA00023027"/>
    </source>
</evidence>
<reference evidence="13" key="2">
    <citation type="journal article" date="2021" name="PeerJ">
        <title>Extensive microbial diversity within the chicken gut microbiome revealed by metagenomics and culture.</title>
        <authorList>
            <person name="Gilroy R."/>
            <person name="Ravi A."/>
            <person name="Getino M."/>
            <person name="Pursley I."/>
            <person name="Horton D.L."/>
            <person name="Alikhan N.F."/>
            <person name="Baker D."/>
            <person name="Gharbi K."/>
            <person name="Hall N."/>
            <person name="Watson M."/>
            <person name="Adriaenssens E.M."/>
            <person name="Foster-Nyarko E."/>
            <person name="Jarju S."/>
            <person name="Secka A."/>
            <person name="Antonio M."/>
            <person name="Oren A."/>
            <person name="Chaudhuri R.R."/>
            <person name="La Ragione R."/>
            <person name="Hildebrand F."/>
            <person name="Pallen M.J."/>
        </authorList>
    </citation>
    <scope>NUCLEOTIDE SEQUENCE</scope>
    <source>
        <strain evidence="13">10532</strain>
    </source>
</reference>
<gene>
    <name evidence="11 13" type="primary">nadD</name>
    <name evidence="13" type="ORF">IAA81_06995</name>
</gene>
<dbReference type="GO" id="GO:0004515">
    <property type="term" value="F:nicotinate-nucleotide adenylyltransferase activity"/>
    <property type="evidence" value="ECO:0007669"/>
    <property type="project" value="UniProtKB-UniRule"/>
</dbReference>
<evidence type="ECO:0000259" key="12">
    <source>
        <dbReference type="Pfam" id="PF01467"/>
    </source>
</evidence>
<evidence type="ECO:0000256" key="10">
    <source>
        <dbReference type="ARBA" id="ARBA00048721"/>
    </source>
</evidence>
<evidence type="ECO:0000256" key="8">
    <source>
        <dbReference type="ARBA" id="ARBA00022840"/>
    </source>
</evidence>
<dbReference type="AlphaFoldDB" id="A0A9D9HQE9"/>
<feature type="domain" description="Cytidyltransferase-like" evidence="12">
    <location>
        <begin position="5"/>
        <end position="162"/>
    </location>
</feature>
<dbReference type="Gene3D" id="3.40.50.620">
    <property type="entry name" value="HUPs"/>
    <property type="match status" value="1"/>
</dbReference>
<accession>A0A9D9HQE9</accession>
<dbReference type="InterPro" id="IPR014729">
    <property type="entry name" value="Rossmann-like_a/b/a_fold"/>
</dbReference>
<evidence type="ECO:0000256" key="4">
    <source>
        <dbReference type="ARBA" id="ARBA00022642"/>
    </source>
</evidence>
<evidence type="ECO:0000256" key="7">
    <source>
        <dbReference type="ARBA" id="ARBA00022741"/>
    </source>
</evidence>
<comment type="function">
    <text evidence="1 11">Catalyzes the reversible adenylation of nicotinate mononucleotide (NaMN) to nicotinic acid adenine dinucleotide (NaAD).</text>
</comment>
<protein>
    <recommendedName>
        <fullName evidence="11">Probable nicotinate-nucleotide adenylyltransferase</fullName>
        <ecNumber evidence="11">2.7.7.18</ecNumber>
    </recommendedName>
    <alternativeName>
        <fullName evidence="11">Deamido-NAD(+) diphosphorylase</fullName>
    </alternativeName>
    <alternativeName>
        <fullName evidence="11">Deamido-NAD(+) pyrophosphorylase</fullName>
    </alternativeName>
    <alternativeName>
        <fullName evidence="11">Nicotinate mononucleotide adenylyltransferase</fullName>
        <shortName evidence="11">NaMN adenylyltransferase</shortName>
    </alternativeName>
</protein>
<dbReference type="NCBIfam" id="TIGR00125">
    <property type="entry name" value="cyt_tran_rel"/>
    <property type="match status" value="1"/>
</dbReference>
<comment type="caution">
    <text evidence="13">The sequence shown here is derived from an EMBL/GenBank/DDBJ whole genome shotgun (WGS) entry which is preliminary data.</text>
</comment>
<dbReference type="EMBL" id="JADIMM010000080">
    <property type="protein sequence ID" value="MBO8457958.1"/>
    <property type="molecule type" value="Genomic_DNA"/>
</dbReference>
<keyword evidence="8 11" id="KW-0067">ATP-binding</keyword>
<reference evidence="13" key="1">
    <citation type="submission" date="2020-10" db="EMBL/GenBank/DDBJ databases">
        <authorList>
            <person name="Gilroy R."/>
        </authorList>
    </citation>
    <scope>NUCLEOTIDE SEQUENCE</scope>
    <source>
        <strain evidence="13">10532</strain>
    </source>
</reference>
<evidence type="ECO:0000256" key="1">
    <source>
        <dbReference type="ARBA" id="ARBA00002324"/>
    </source>
</evidence>
<comment type="pathway">
    <text evidence="2 11">Cofactor biosynthesis; NAD(+) biosynthesis; deamido-NAD(+) from nicotinate D-ribonucleotide: step 1/1.</text>
</comment>
<dbReference type="PANTHER" id="PTHR39321">
    <property type="entry name" value="NICOTINATE-NUCLEOTIDE ADENYLYLTRANSFERASE-RELATED"/>
    <property type="match status" value="1"/>
</dbReference>
<dbReference type="Pfam" id="PF01467">
    <property type="entry name" value="CTP_transf_like"/>
    <property type="match status" value="1"/>
</dbReference>
<proteinExistence type="inferred from homology"/>
<keyword evidence="5 11" id="KW-0808">Transferase</keyword>
<dbReference type="InterPro" id="IPR005248">
    <property type="entry name" value="NadD/NMNAT"/>
</dbReference>
<evidence type="ECO:0000313" key="13">
    <source>
        <dbReference type="EMBL" id="MBO8457958.1"/>
    </source>
</evidence>
<dbReference type="EC" id="2.7.7.18" evidence="11"/>
<dbReference type="SUPFAM" id="SSF52374">
    <property type="entry name" value="Nucleotidylyl transferase"/>
    <property type="match status" value="1"/>
</dbReference>
<organism evidence="13 14">
    <name type="scientific">Candidatus Gallitreponema excrementavium</name>
    <dbReference type="NCBI Taxonomy" id="2840840"/>
    <lineage>
        <taxon>Bacteria</taxon>
        <taxon>Pseudomonadati</taxon>
        <taxon>Spirochaetota</taxon>
        <taxon>Spirochaetia</taxon>
        <taxon>Spirochaetales</taxon>
        <taxon>Candidatus Gallitreponema</taxon>
    </lineage>
</organism>
<evidence type="ECO:0000256" key="5">
    <source>
        <dbReference type="ARBA" id="ARBA00022679"/>
    </source>
</evidence>
<sequence length="193" mass="22069">MKTGIFGGSFNPVHNGHISMALLAKDRLGLDRVVFVPANISPFKEPFKDVAPLHRVKMLEGAVRDYPFFSVDDRELKRGGVSYTFNTVLELERDFPEDIPFYLIIGDDLVKGFSSWYRAEALAQRTRIVVLTREKDPFDLQFPHQNIKNETVDISSSIVRENISSGKEWASLVPSFVSRYIIEYGLYGYDRTK</sequence>
<dbReference type="HAMAP" id="MF_00244">
    <property type="entry name" value="NaMN_adenylyltr"/>
    <property type="match status" value="1"/>
</dbReference>
<name>A0A9D9HQE9_9SPIR</name>
<keyword evidence="7 11" id="KW-0547">Nucleotide-binding</keyword>
<evidence type="ECO:0000256" key="3">
    <source>
        <dbReference type="ARBA" id="ARBA00009014"/>
    </source>
</evidence>
<keyword evidence="6 11" id="KW-0548">Nucleotidyltransferase</keyword>